<dbReference type="InParanoid" id="A0A1S3H9Z6"/>
<dbReference type="SMART" id="SM00179">
    <property type="entry name" value="EGF_CA"/>
    <property type="match status" value="1"/>
</dbReference>
<dbReference type="AlphaFoldDB" id="A0A1S3H9Z6"/>
<organism evidence="4 5">
    <name type="scientific">Lingula anatina</name>
    <name type="common">Brachiopod</name>
    <name type="synonym">Lingula unguis</name>
    <dbReference type="NCBI Taxonomy" id="7574"/>
    <lineage>
        <taxon>Eukaryota</taxon>
        <taxon>Metazoa</taxon>
        <taxon>Spiralia</taxon>
        <taxon>Lophotrochozoa</taxon>
        <taxon>Brachiopoda</taxon>
        <taxon>Linguliformea</taxon>
        <taxon>Lingulata</taxon>
        <taxon>Lingulida</taxon>
        <taxon>Linguloidea</taxon>
        <taxon>Lingulidae</taxon>
        <taxon>Lingula</taxon>
    </lineage>
</organism>
<dbReference type="InterPro" id="IPR001881">
    <property type="entry name" value="EGF-like_Ca-bd_dom"/>
</dbReference>
<dbReference type="InterPro" id="IPR001304">
    <property type="entry name" value="C-type_lectin-like"/>
</dbReference>
<dbReference type="Pfam" id="PF00059">
    <property type="entry name" value="Lectin_C"/>
    <property type="match status" value="1"/>
</dbReference>
<evidence type="ECO:0000313" key="4">
    <source>
        <dbReference type="Proteomes" id="UP000085678"/>
    </source>
</evidence>
<keyword evidence="1" id="KW-0245">EGF-like domain</keyword>
<evidence type="ECO:0000256" key="1">
    <source>
        <dbReference type="ARBA" id="ARBA00022536"/>
    </source>
</evidence>
<keyword evidence="2" id="KW-1015">Disulfide bond</keyword>
<dbReference type="KEGG" id="lak:106153449"/>
<feature type="domain" description="C-type lectin" evidence="3">
    <location>
        <begin position="263"/>
        <end position="382"/>
    </location>
</feature>
<dbReference type="GO" id="GO:0005509">
    <property type="term" value="F:calcium ion binding"/>
    <property type="evidence" value="ECO:0007669"/>
    <property type="project" value="InterPro"/>
</dbReference>
<dbReference type="OrthoDB" id="7950296at2759"/>
<evidence type="ECO:0000313" key="5">
    <source>
        <dbReference type="RefSeq" id="XP_013382842.1"/>
    </source>
</evidence>
<dbReference type="InterPro" id="IPR016186">
    <property type="entry name" value="C-type_lectin-like/link_sf"/>
</dbReference>
<dbReference type="CDD" id="cd00054">
    <property type="entry name" value="EGF_CA"/>
    <property type="match status" value="1"/>
</dbReference>
<accession>A0A1S3H9Z6</accession>
<dbReference type="SUPFAM" id="SSF57196">
    <property type="entry name" value="EGF/Laminin"/>
    <property type="match status" value="1"/>
</dbReference>
<dbReference type="Proteomes" id="UP000085678">
    <property type="component" value="Unplaced"/>
</dbReference>
<sequence length="389" mass="42407">MSADCSVNSNISPEITEVQNAGLCDVQTRPCLKFRVLVDPATPVTRSDRLSCRVTKAQIDISTGTYTILPATTGHAVAEFVSFSEVTCHLPRDPIIPPVTITGTAGTPAQGFLLSISNDGVKFGKNESFVTLFDSACVDCKPFGQCTKKRGTCLINGYCYEDGDRNPANWCFEMCDTSFSESSWKPLNPTPDCSKCSGQPCSCNKNGWRCDCGSGFERDNMTGGCHDINECLSNPCSGYDTCLNSNGSYQCQWRECPPGYNKIGSGCYVISSSTANHQQAIDRCKNLGGVLPTIERKSEYKALVTALDKKKEYHISVNDMETEGTFRYGNVTSSGSVFTEWLPGHPLTGSQGDSADCVVINGPNAFMYTNVRCDYVAFYICHVPAQRRQ</sequence>
<dbReference type="CDD" id="cd00037">
    <property type="entry name" value="CLECT"/>
    <property type="match status" value="1"/>
</dbReference>
<dbReference type="PANTHER" id="PTHR22801:SF63">
    <property type="entry name" value="C-TYPE LECTIN DOMAIN-CONTAINING PROTEIN"/>
    <property type="match status" value="1"/>
</dbReference>
<dbReference type="Gene3D" id="3.10.100.10">
    <property type="entry name" value="Mannose-Binding Protein A, subunit A"/>
    <property type="match status" value="1"/>
</dbReference>
<dbReference type="SUPFAM" id="SSF56436">
    <property type="entry name" value="C-type lectin-like"/>
    <property type="match status" value="1"/>
</dbReference>
<dbReference type="SMART" id="SM00034">
    <property type="entry name" value="CLECT"/>
    <property type="match status" value="1"/>
</dbReference>
<dbReference type="Gene3D" id="2.10.25.10">
    <property type="entry name" value="Laminin"/>
    <property type="match status" value="1"/>
</dbReference>
<dbReference type="GeneID" id="106153449"/>
<dbReference type="PROSITE" id="PS01187">
    <property type="entry name" value="EGF_CA"/>
    <property type="match status" value="1"/>
</dbReference>
<dbReference type="InterPro" id="IPR016187">
    <property type="entry name" value="CTDL_fold"/>
</dbReference>
<dbReference type="InterPro" id="IPR049883">
    <property type="entry name" value="NOTCH1_EGF-like"/>
</dbReference>
<dbReference type="InterPro" id="IPR018097">
    <property type="entry name" value="EGF_Ca-bd_CS"/>
</dbReference>
<protein>
    <submittedName>
        <fullName evidence="5">Protein crumbs homolog 1-like</fullName>
    </submittedName>
</protein>
<evidence type="ECO:0000256" key="2">
    <source>
        <dbReference type="ARBA" id="ARBA00023157"/>
    </source>
</evidence>
<dbReference type="PROSITE" id="PS50041">
    <property type="entry name" value="C_TYPE_LECTIN_2"/>
    <property type="match status" value="1"/>
</dbReference>
<dbReference type="STRING" id="7574.A0A1S3H9Z6"/>
<dbReference type="InterPro" id="IPR050801">
    <property type="entry name" value="Ca-Dep_Lectins_ImmuneDev"/>
</dbReference>
<evidence type="ECO:0000259" key="3">
    <source>
        <dbReference type="PROSITE" id="PS50041"/>
    </source>
</evidence>
<dbReference type="Pfam" id="PF07645">
    <property type="entry name" value="EGF_CA"/>
    <property type="match status" value="1"/>
</dbReference>
<keyword evidence="4" id="KW-1185">Reference proteome</keyword>
<reference evidence="5" key="1">
    <citation type="submission" date="2025-08" db="UniProtKB">
        <authorList>
            <consortium name="RefSeq"/>
        </authorList>
    </citation>
    <scope>IDENTIFICATION</scope>
    <source>
        <tissue evidence="5">Gonads</tissue>
    </source>
</reference>
<dbReference type="RefSeq" id="XP_013382842.1">
    <property type="nucleotide sequence ID" value="XM_013527388.1"/>
</dbReference>
<proteinExistence type="predicted"/>
<dbReference type="PANTHER" id="PTHR22801">
    <property type="entry name" value="LITHOSTATHINE"/>
    <property type="match status" value="1"/>
</dbReference>
<name>A0A1S3H9Z6_LINAN</name>
<gene>
    <name evidence="5" type="primary">LOC106153449</name>
</gene>